<evidence type="ECO:0000256" key="4">
    <source>
        <dbReference type="SAM" id="MobiDB-lite"/>
    </source>
</evidence>
<dbReference type="SUPFAM" id="SSF50249">
    <property type="entry name" value="Nucleic acid-binding proteins"/>
    <property type="match status" value="1"/>
</dbReference>
<evidence type="ECO:0000256" key="3">
    <source>
        <dbReference type="ARBA" id="ARBA00023274"/>
    </source>
</evidence>
<proteinExistence type="inferred from homology"/>
<dbReference type="GO" id="GO:0005840">
    <property type="term" value="C:ribosome"/>
    <property type="evidence" value="ECO:0007669"/>
    <property type="project" value="UniProtKB-KW"/>
</dbReference>
<reference evidence="5" key="1">
    <citation type="submission" date="2022-07" db="EMBL/GenBank/DDBJ databases">
        <title>Fungi with potential for degradation of polypropylene.</title>
        <authorList>
            <person name="Gostincar C."/>
        </authorList>
    </citation>
    <scope>NUCLEOTIDE SEQUENCE</scope>
    <source>
        <strain evidence="5">EXF-13308</strain>
    </source>
</reference>
<keyword evidence="6" id="KW-1185">Reference proteome</keyword>
<dbReference type="GO" id="GO:0003735">
    <property type="term" value="F:structural constituent of ribosome"/>
    <property type="evidence" value="ECO:0007669"/>
    <property type="project" value="InterPro"/>
</dbReference>
<dbReference type="EMBL" id="JANBVO010000041">
    <property type="protein sequence ID" value="KAJ9134750.1"/>
    <property type="molecule type" value="Genomic_DNA"/>
</dbReference>
<organism evidence="5 6">
    <name type="scientific">Pleurostoma richardsiae</name>
    <dbReference type="NCBI Taxonomy" id="41990"/>
    <lineage>
        <taxon>Eukaryota</taxon>
        <taxon>Fungi</taxon>
        <taxon>Dikarya</taxon>
        <taxon>Ascomycota</taxon>
        <taxon>Pezizomycotina</taxon>
        <taxon>Sordariomycetes</taxon>
        <taxon>Sordariomycetidae</taxon>
        <taxon>Calosphaeriales</taxon>
        <taxon>Pleurostomataceae</taxon>
        <taxon>Pleurostoma</taxon>
    </lineage>
</organism>
<dbReference type="PANTHER" id="PTHR10744:SF1">
    <property type="entry name" value="SMALL RIBOSOMAL SUBUNIT PROTEIN US17M"/>
    <property type="match status" value="1"/>
</dbReference>
<feature type="region of interest" description="Disordered" evidence="4">
    <location>
        <begin position="119"/>
        <end position="140"/>
    </location>
</feature>
<dbReference type="Pfam" id="PF00366">
    <property type="entry name" value="Ribosomal_S17"/>
    <property type="match status" value="1"/>
</dbReference>
<feature type="compositionally biased region" description="Basic and acidic residues" evidence="4">
    <location>
        <begin position="119"/>
        <end position="139"/>
    </location>
</feature>
<keyword evidence="2" id="KW-0689">Ribosomal protein</keyword>
<dbReference type="GO" id="GO:0006412">
    <property type="term" value="P:translation"/>
    <property type="evidence" value="ECO:0007669"/>
    <property type="project" value="InterPro"/>
</dbReference>
<accession>A0AA38R3T2</accession>
<protein>
    <recommendedName>
        <fullName evidence="7">Ribosomal protein S17</fullName>
    </recommendedName>
</protein>
<evidence type="ECO:0000256" key="2">
    <source>
        <dbReference type="ARBA" id="ARBA00022980"/>
    </source>
</evidence>
<sequence>MTTSASAVARQGFRELHGIVVSAGLMQKTVKVRVGGQQWNNKIQKHFLKPRTYMVHDPNSSLRAGDIVAISPGWRTSKHTRHVVKHIIAPFSTPLEERPPVPTETERVAVREAKRVAKAERRAARVERDSAPNKADGEVKVPVSLESVNVLSTSTSDVD</sequence>
<keyword evidence="3" id="KW-0687">Ribonucleoprotein</keyword>
<comment type="similarity">
    <text evidence="1">Belongs to the universal ribosomal protein uS17 family.</text>
</comment>
<dbReference type="AlphaFoldDB" id="A0AA38R3T2"/>
<dbReference type="Proteomes" id="UP001174694">
    <property type="component" value="Unassembled WGS sequence"/>
</dbReference>
<dbReference type="InterPro" id="IPR000266">
    <property type="entry name" value="Ribosomal_uS17"/>
</dbReference>
<dbReference type="GO" id="GO:1990904">
    <property type="term" value="C:ribonucleoprotein complex"/>
    <property type="evidence" value="ECO:0007669"/>
    <property type="project" value="UniProtKB-KW"/>
</dbReference>
<evidence type="ECO:0008006" key="7">
    <source>
        <dbReference type="Google" id="ProtNLM"/>
    </source>
</evidence>
<dbReference type="InterPro" id="IPR012340">
    <property type="entry name" value="NA-bd_OB-fold"/>
</dbReference>
<evidence type="ECO:0000256" key="1">
    <source>
        <dbReference type="ARBA" id="ARBA00010254"/>
    </source>
</evidence>
<dbReference type="Gene3D" id="2.40.50.140">
    <property type="entry name" value="Nucleic acid-binding proteins"/>
    <property type="match status" value="1"/>
</dbReference>
<gene>
    <name evidence="5" type="ORF">NKR23_g9908</name>
</gene>
<dbReference type="CDD" id="cd00364">
    <property type="entry name" value="Ribosomal_uS17"/>
    <property type="match status" value="1"/>
</dbReference>
<dbReference type="PANTHER" id="PTHR10744">
    <property type="entry name" value="40S RIBOSOMAL PROTEIN S11 FAMILY MEMBER"/>
    <property type="match status" value="1"/>
</dbReference>
<evidence type="ECO:0000313" key="5">
    <source>
        <dbReference type="EMBL" id="KAJ9134750.1"/>
    </source>
</evidence>
<evidence type="ECO:0000313" key="6">
    <source>
        <dbReference type="Proteomes" id="UP001174694"/>
    </source>
</evidence>
<dbReference type="GO" id="GO:0005739">
    <property type="term" value="C:mitochondrion"/>
    <property type="evidence" value="ECO:0007669"/>
    <property type="project" value="TreeGrafter"/>
</dbReference>
<comment type="caution">
    <text evidence="5">The sequence shown here is derived from an EMBL/GenBank/DDBJ whole genome shotgun (WGS) entry which is preliminary data.</text>
</comment>
<name>A0AA38R3T2_9PEZI</name>